<protein>
    <submittedName>
        <fullName evidence="2">Macaca fascicularis brain cDNA clone: QorA-12550, similar to human hypothetical protein FLJ10560 (FLJ10560), mRNA, RefSeq: NM_018138.1</fullName>
    </submittedName>
</protein>
<sequence>MCKSGPQKELTRASTGQHGGTSLVGSCSWPRTWRGFTSKYLIVFQ</sequence>
<dbReference type="AlphaFoldDB" id="I7GHJ1"/>
<proteinExistence type="evidence at transcript level"/>
<feature type="region of interest" description="Disordered" evidence="1">
    <location>
        <begin position="1"/>
        <end position="23"/>
    </location>
</feature>
<reference evidence="2" key="1">
    <citation type="journal article" date="2007" name="PLoS Biol.">
        <title>Rate of evolution in brain-expressed genes in humans and other primates.</title>
        <authorList>
            <person name="Wang H.-Y."/>
            <person name="Chien H.-C."/>
            <person name="Osada N."/>
            <person name="Hashimoto K."/>
            <person name="Sugano S."/>
            <person name="Gojobori T."/>
            <person name="Chou C.-K."/>
            <person name="Tsai S.-F."/>
            <person name="Wu C.-I."/>
            <person name="Shen C.-K.J."/>
        </authorList>
    </citation>
    <scope>NUCLEOTIDE SEQUENCE</scope>
</reference>
<evidence type="ECO:0000313" key="2">
    <source>
        <dbReference type="EMBL" id="BAE88163.1"/>
    </source>
</evidence>
<evidence type="ECO:0000256" key="1">
    <source>
        <dbReference type="SAM" id="MobiDB-lite"/>
    </source>
</evidence>
<name>I7GHJ1_MACFA</name>
<dbReference type="EMBL" id="AB171100">
    <property type="protein sequence ID" value="BAE88163.1"/>
    <property type="molecule type" value="mRNA"/>
</dbReference>
<accession>I7GHJ1</accession>
<dbReference type="PROSITE" id="PS51257">
    <property type="entry name" value="PROKAR_LIPOPROTEIN"/>
    <property type="match status" value="1"/>
</dbReference>
<organism evidence="2">
    <name type="scientific">Macaca fascicularis</name>
    <name type="common">Crab-eating macaque</name>
    <name type="synonym">Cynomolgus monkey</name>
    <dbReference type="NCBI Taxonomy" id="9541"/>
    <lineage>
        <taxon>Eukaryota</taxon>
        <taxon>Metazoa</taxon>
        <taxon>Chordata</taxon>
        <taxon>Craniata</taxon>
        <taxon>Vertebrata</taxon>
        <taxon>Euteleostomi</taxon>
        <taxon>Mammalia</taxon>
        <taxon>Eutheria</taxon>
        <taxon>Euarchontoglires</taxon>
        <taxon>Primates</taxon>
        <taxon>Haplorrhini</taxon>
        <taxon>Catarrhini</taxon>
        <taxon>Cercopithecidae</taxon>
        <taxon>Cercopithecinae</taxon>
        <taxon>Macaca</taxon>
    </lineage>
</organism>